<keyword evidence="7" id="KW-1185">Reference proteome</keyword>
<proteinExistence type="inferred from homology"/>
<evidence type="ECO:0000313" key="6">
    <source>
        <dbReference type="EMBL" id="TCV99704.1"/>
    </source>
</evidence>
<evidence type="ECO:0000256" key="2">
    <source>
        <dbReference type="ARBA" id="ARBA00008441"/>
    </source>
</evidence>
<dbReference type="PANTHER" id="PTHR38102:SF1">
    <property type="entry name" value="PERIPLASMIC CHAPERONE SPY"/>
    <property type="match status" value="1"/>
</dbReference>
<keyword evidence="4" id="KW-0574">Periplasm</keyword>
<organism evidence="6 7">
    <name type="scientific">Biostraticola tofi</name>
    <dbReference type="NCBI Taxonomy" id="466109"/>
    <lineage>
        <taxon>Bacteria</taxon>
        <taxon>Pseudomonadati</taxon>
        <taxon>Pseudomonadota</taxon>
        <taxon>Gammaproteobacteria</taxon>
        <taxon>Enterobacterales</taxon>
        <taxon>Bruguierivoracaceae</taxon>
        <taxon>Biostraticola</taxon>
    </lineage>
</organism>
<evidence type="ECO:0000256" key="3">
    <source>
        <dbReference type="ARBA" id="ARBA00022729"/>
    </source>
</evidence>
<dbReference type="Pfam" id="PF07813">
    <property type="entry name" value="LTXXQ"/>
    <property type="match status" value="1"/>
</dbReference>
<dbReference type="NCBIfam" id="NF007769">
    <property type="entry name" value="PRK10455.1"/>
    <property type="match status" value="1"/>
</dbReference>
<feature type="chain" id="PRO_5020813355" evidence="5">
    <location>
        <begin position="24"/>
        <end position="154"/>
    </location>
</feature>
<comment type="subcellular location">
    <subcellularLocation>
        <location evidence="1">Periplasm</location>
    </subcellularLocation>
</comment>
<dbReference type="GO" id="GO:0051082">
    <property type="term" value="F:unfolded protein binding"/>
    <property type="evidence" value="ECO:0007669"/>
    <property type="project" value="TreeGrafter"/>
</dbReference>
<dbReference type="PIRSF" id="PIRSF034445">
    <property type="entry name" value="CpxP_Spy"/>
    <property type="match status" value="1"/>
</dbReference>
<protein>
    <submittedName>
        <fullName evidence="6">Spy/CpxP family protein refolding chaperone</fullName>
    </submittedName>
</protein>
<gene>
    <name evidence="6" type="ORF">EDC52_10136</name>
</gene>
<comment type="similarity">
    <text evidence="2">Belongs to the CpxP/Spy family.</text>
</comment>
<dbReference type="PANTHER" id="PTHR38102">
    <property type="entry name" value="PERIPLASMIC CHAPERONE SPY"/>
    <property type="match status" value="1"/>
</dbReference>
<comment type="caution">
    <text evidence="6">The sequence shown here is derived from an EMBL/GenBank/DDBJ whole genome shotgun (WGS) entry which is preliminary data.</text>
</comment>
<keyword evidence="3 5" id="KW-0732">Signal</keyword>
<name>A0A4R3Z5G3_9GAMM</name>
<dbReference type="OrthoDB" id="6415382at2"/>
<evidence type="ECO:0000313" key="7">
    <source>
        <dbReference type="Proteomes" id="UP000295719"/>
    </source>
</evidence>
<dbReference type="Gene3D" id="1.20.120.1490">
    <property type="match status" value="1"/>
</dbReference>
<dbReference type="CDD" id="cd09916">
    <property type="entry name" value="CpxP_like"/>
    <property type="match status" value="1"/>
</dbReference>
<feature type="signal peptide" evidence="5">
    <location>
        <begin position="1"/>
        <end position="23"/>
    </location>
</feature>
<reference evidence="6 7" key="1">
    <citation type="submission" date="2019-03" db="EMBL/GenBank/DDBJ databases">
        <title>Genomic Encyclopedia of Type Strains, Phase IV (KMG-IV): sequencing the most valuable type-strain genomes for metagenomic binning, comparative biology and taxonomic classification.</title>
        <authorList>
            <person name="Goeker M."/>
        </authorList>
    </citation>
    <scope>NUCLEOTIDE SEQUENCE [LARGE SCALE GENOMIC DNA]</scope>
    <source>
        <strain evidence="6 7">DSM 19580</strain>
    </source>
</reference>
<sequence length="154" mass="17516">MRKITALFMASTLLLGTVQLASAADAVATKEAPPKGEMMHHKRGPMMDPMFKGLELTKEQRQKMQEISRDAMKNMKKPTAAERQQLHDVVAAESFDAAKAQALVTTMSQTQSERMLARLETQNKIFNLLTAEQKKEFDKKFQEHSEKMEHHDND</sequence>
<accession>A0A4R3Z5G3</accession>
<dbReference type="GO" id="GO:0030288">
    <property type="term" value="C:outer membrane-bounded periplasmic space"/>
    <property type="evidence" value="ECO:0007669"/>
    <property type="project" value="TreeGrafter"/>
</dbReference>
<dbReference type="EMBL" id="SMCR01000001">
    <property type="protein sequence ID" value="TCV99704.1"/>
    <property type="molecule type" value="Genomic_DNA"/>
</dbReference>
<dbReference type="InterPro" id="IPR052211">
    <property type="entry name" value="Cpx_auxiliary_protein"/>
</dbReference>
<dbReference type="InterPro" id="IPR012899">
    <property type="entry name" value="LTXXQ"/>
</dbReference>
<dbReference type="Proteomes" id="UP000295719">
    <property type="component" value="Unassembled WGS sequence"/>
</dbReference>
<evidence type="ECO:0000256" key="4">
    <source>
        <dbReference type="ARBA" id="ARBA00022764"/>
    </source>
</evidence>
<evidence type="ECO:0000256" key="1">
    <source>
        <dbReference type="ARBA" id="ARBA00004418"/>
    </source>
</evidence>
<evidence type="ECO:0000256" key="5">
    <source>
        <dbReference type="SAM" id="SignalP"/>
    </source>
</evidence>
<dbReference type="RefSeq" id="WP_131863256.1">
    <property type="nucleotide sequence ID" value="NZ_SMCR01000001.1"/>
</dbReference>
<dbReference type="AlphaFoldDB" id="A0A4R3Z5G3"/>